<accession>A0ABV6RIP7</accession>
<evidence type="ECO:0000256" key="2">
    <source>
        <dbReference type="ARBA" id="ARBA00022448"/>
    </source>
</evidence>
<dbReference type="SMART" id="SM00382">
    <property type="entry name" value="AAA"/>
    <property type="match status" value="1"/>
</dbReference>
<keyword evidence="4 7" id="KW-0067">ATP-binding</keyword>
<dbReference type="InterPro" id="IPR003593">
    <property type="entry name" value="AAA+_ATPase"/>
</dbReference>
<comment type="similarity">
    <text evidence="1">Belongs to the ABC transporter superfamily.</text>
</comment>
<dbReference type="PROSITE" id="PS50893">
    <property type="entry name" value="ABC_TRANSPORTER_2"/>
    <property type="match status" value="1"/>
</dbReference>
<dbReference type="InterPro" id="IPR017871">
    <property type="entry name" value="ABC_transporter-like_CS"/>
</dbReference>
<protein>
    <submittedName>
        <fullName evidence="7">ABC transporter ATP-binding protein</fullName>
    </submittedName>
</protein>
<evidence type="ECO:0000313" key="7">
    <source>
        <dbReference type="EMBL" id="MFC0676865.1"/>
    </source>
</evidence>
<dbReference type="SUPFAM" id="SSF52540">
    <property type="entry name" value="P-loop containing nucleoside triphosphate hydrolases"/>
    <property type="match status" value="1"/>
</dbReference>
<evidence type="ECO:0000256" key="1">
    <source>
        <dbReference type="ARBA" id="ARBA00005417"/>
    </source>
</evidence>
<evidence type="ECO:0000256" key="3">
    <source>
        <dbReference type="ARBA" id="ARBA00022741"/>
    </source>
</evidence>
<dbReference type="CDD" id="cd03220">
    <property type="entry name" value="ABC_KpsT_Wzt"/>
    <property type="match status" value="1"/>
</dbReference>
<dbReference type="PANTHER" id="PTHR46743:SF2">
    <property type="entry name" value="TEICHOIC ACIDS EXPORT ATP-BINDING PROTEIN TAGH"/>
    <property type="match status" value="1"/>
</dbReference>
<dbReference type="Proteomes" id="UP001589896">
    <property type="component" value="Unassembled WGS sequence"/>
</dbReference>
<reference evidence="7 8" key="1">
    <citation type="submission" date="2024-09" db="EMBL/GenBank/DDBJ databases">
        <authorList>
            <person name="Sun Q."/>
            <person name="Mori K."/>
        </authorList>
    </citation>
    <scope>NUCLEOTIDE SEQUENCE [LARGE SCALE GENOMIC DNA]</scope>
    <source>
        <strain evidence="7 8">KCTC 23076</strain>
    </source>
</reference>
<dbReference type="Pfam" id="PF00005">
    <property type="entry name" value="ABC_tran"/>
    <property type="match status" value="1"/>
</dbReference>
<keyword evidence="3" id="KW-0547">Nucleotide-binding</keyword>
<dbReference type="InterPro" id="IPR027417">
    <property type="entry name" value="P-loop_NTPase"/>
</dbReference>
<feature type="domain" description="ABC transporter" evidence="6">
    <location>
        <begin position="24"/>
        <end position="248"/>
    </location>
</feature>
<evidence type="ECO:0000313" key="8">
    <source>
        <dbReference type="Proteomes" id="UP001589896"/>
    </source>
</evidence>
<gene>
    <name evidence="7" type="ORF">ACFFGH_03235</name>
</gene>
<sequence>MRGVSKCYPVYAQPADRLRQFMMPRLRRMAGAPPRRYYDEYWALRDVSFDVYPGEQLGVVGRNGAGKSTLLQIICGTLTPTTGTVDVSGRVAALLELGAGFNPELTGAENIRLNGSVLGLSSEQLDQRFDSIVAFADIPGFIEQPVKSYSSGMFMRLAFSVAVHVEPDVLVVDEALSVGDEAYQRKCHARIKTLRDRGTTILFVSHSAGHVTEVCDRAVLLDRGRLLCAGSAKDVISRYQKLLYSKAGSDDADPVSDAGDERADGRSDAALPAGTGRPRLDEAFWDEGLAPESTVVYSSRECSIHDAHLQSLAGDRVNVLRPGEEYVYTYRVDFDQPAAGVRFGMMVRSLTGVELAGAVSHPEGKPLEVVASDASVQVRFRFRNLLNPGTYFLNAGVVGLQGEEEKFLVRYMDVAMFRVMRDPEAISTGFANLDVEPSLEFL</sequence>
<keyword evidence="8" id="KW-1185">Reference proteome</keyword>
<evidence type="ECO:0000256" key="5">
    <source>
        <dbReference type="SAM" id="MobiDB-lite"/>
    </source>
</evidence>
<comment type="caution">
    <text evidence="7">The sequence shown here is derived from an EMBL/GenBank/DDBJ whole genome shotgun (WGS) entry which is preliminary data.</text>
</comment>
<evidence type="ECO:0000259" key="6">
    <source>
        <dbReference type="PROSITE" id="PS50893"/>
    </source>
</evidence>
<proteinExistence type="inferred from homology"/>
<dbReference type="PROSITE" id="PS00211">
    <property type="entry name" value="ABC_TRANSPORTER_1"/>
    <property type="match status" value="1"/>
</dbReference>
<name>A0ABV6RIP7_9GAMM</name>
<dbReference type="InterPro" id="IPR003439">
    <property type="entry name" value="ABC_transporter-like_ATP-bd"/>
</dbReference>
<dbReference type="GO" id="GO:0005524">
    <property type="term" value="F:ATP binding"/>
    <property type="evidence" value="ECO:0007669"/>
    <property type="project" value="UniProtKB-KW"/>
</dbReference>
<evidence type="ECO:0000256" key="4">
    <source>
        <dbReference type="ARBA" id="ARBA00022840"/>
    </source>
</evidence>
<keyword evidence="2" id="KW-0813">Transport</keyword>
<dbReference type="Gene3D" id="2.70.50.60">
    <property type="entry name" value="abc- transporter (atp binding component) like domain"/>
    <property type="match status" value="1"/>
</dbReference>
<feature type="region of interest" description="Disordered" evidence="5">
    <location>
        <begin position="248"/>
        <end position="275"/>
    </location>
</feature>
<dbReference type="InterPro" id="IPR029439">
    <property type="entry name" value="Wzt_C"/>
</dbReference>
<organism evidence="7 8">
    <name type="scientific">Lysobacter korlensis</name>
    <dbReference type="NCBI Taxonomy" id="553636"/>
    <lineage>
        <taxon>Bacteria</taxon>
        <taxon>Pseudomonadati</taxon>
        <taxon>Pseudomonadota</taxon>
        <taxon>Gammaproteobacteria</taxon>
        <taxon>Lysobacterales</taxon>
        <taxon>Lysobacteraceae</taxon>
        <taxon>Lysobacter</taxon>
    </lineage>
</organism>
<dbReference type="InterPro" id="IPR015860">
    <property type="entry name" value="ABC_transpr_TagH-like"/>
</dbReference>
<dbReference type="InterPro" id="IPR050683">
    <property type="entry name" value="Bact_Polysacc_Export_ATP-bd"/>
</dbReference>
<dbReference type="Gene3D" id="3.40.50.300">
    <property type="entry name" value="P-loop containing nucleotide triphosphate hydrolases"/>
    <property type="match status" value="1"/>
</dbReference>
<dbReference type="PANTHER" id="PTHR46743">
    <property type="entry name" value="TEICHOIC ACIDS EXPORT ATP-BINDING PROTEIN TAGH"/>
    <property type="match status" value="1"/>
</dbReference>
<dbReference type="EMBL" id="JBHLTG010000001">
    <property type="protein sequence ID" value="MFC0676865.1"/>
    <property type="molecule type" value="Genomic_DNA"/>
</dbReference>
<dbReference type="CDD" id="cd10147">
    <property type="entry name" value="Wzt_C-like"/>
    <property type="match status" value="1"/>
</dbReference>
<dbReference type="Pfam" id="PF14524">
    <property type="entry name" value="Wzt_C"/>
    <property type="match status" value="1"/>
</dbReference>